<sequence>MVAMQEMLFEWDEWKERAVALGVAEDLAELGKNLMRDAYMQRWPEIVLSECGWDDDGFGMLAMARAKPAETRRHWERLYAQYHRRPSCPLASSQATTRGKALAPLHSSPRPSDSVPPRSSARYPE</sequence>
<dbReference type="AlphaFoldDB" id="A0A2I1DKG9"/>
<evidence type="ECO:0000256" key="1">
    <source>
        <dbReference type="SAM" id="MobiDB-lite"/>
    </source>
</evidence>
<reference evidence="2 3" key="1">
    <citation type="submission" date="2017-03" db="EMBL/GenBank/DDBJ databases">
        <title>Draft genime sequence of the acidophilic sulfur-oxidizing bacterium Acidithiobacillus sp. SH, isolated from seawater.</title>
        <authorList>
            <person name="Sharmin S."/>
            <person name="Tokuhisa M."/>
            <person name="Kanao T."/>
            <person name="Kamimura K."/>
        </authorList>
    </citation>
    <scope>NUCLEOTIDE SEQUENCE [LARGE SCALE GENOMIC DNA]</scope>
    <source>
        <strain evidence="2 3">SH</strain>
    </source>
</reference>
<evidence type="ECO:0000313" key="3">
    <source>
        <dbReference type="Proteomes" id="UP000234329"/>
    </source>
</evidence>
<dbReference type="InParanoid" id="A0A2I1DKG9"/>
<dbReference type="RefSeq" id="WP_101538139.1">
    <property type="nucleotide sequence ID" value="NZ_MXAV01000036.1"/>
</dbReference>
<feature type="region of interest" description="Disordered" evidence="1">
    <location>
        <begin position="87"/>
        <end position="125"/>
    </location>
</feature>
<comment type="caution">
    <text evidence="2">The sequence shown here is derived from an EMBL/GenBank/DDBJ whole genome shotgun (WGS) entry which is preliminary data.</text>
</comment>
<dbReference type="Proteomes" id="UP000234329">
    <property type="component" value="Unassembled WGS sequence"/>
</dbReference>
<accession>A0A2I1DKG9</accession>
<organism evidence="2 3">
    <name type="scientific">Acidithiobacillus marinus</name>
    <dbReference type="NCBI Taxonomy" id="187490"/>
    <lineage>
        <taxon>Bacteria</taxon>
        <taxon>Pseudomonadati</taxon>
        <taxon>Pseudomonadota</taxon>
        <taxon>Acidithiobacillia</taxon>
        <taxon>Acidithiobacillales</taxon>
        <taxon>Acidithiobacillaceae</taxon>
        <taxon>Acidithiobacillus</taxon>
    </lineage>
</organism>
<proteinExistence type="predicted"/>
<protein>
    <submittedName>
        <fullName evidence="2">Uncharacterized protein</fullName>
    </submittedName>
</protein>
<feature type="compositionally biased region" description="Low complexity" evidence="1">
    <location>
        <begin position="107"/>
        <end position="125"/>
    </location>
</feature>
<name>A0A2I1DKG9_9PROT</name>
<keyword evidence="3" id="KW-1185">Reference proteome</keyword>
<dbReference type="EMBL" id="MXAV01000036">
    <property type="protein sequence ID" value="PKY10377.1"/>
    <property type="molecule type" value="Genomic_DNA"/>
</dbReference>
<evidence type="ECO:0000313" key="2">
    <source>
        <dbReference type="EMBL" id="PKY10377.1"/>
    </source>
</evidence>
<gene>
    <name evidence="2" type="ORF">B1757_09740</name>
</gene>
<dbReference type="OrthoDB" id="5297086at2"/>